<dbReference type="AlphaFoldDB" id="A0A162FUQ4"/>
<evidence type="ECO:0000313" key="2">
    <source>
        <dbReference type="Proteomes" id="UP000076717"/>
    </source>
</evidence>
<comment type="caution">
    <text evidence="1">The sequence shown here is derived from an EMBL/GenBank/DDBJ whole genome shotgun (WGS) entry which is preliminary data.</text>
</comment>
<organism evidence="1 2">
    <name type="scientific">Rathayibacter tanaceti</name>
    <dbReference type="NCBI Taxonomy" id="1671680"/>
    <lineage>
        <taxon>Bacteria</taxon>
        <taxon>Bacillati</taxon>
        <taxon>Actinomycetota</taxon>
        <taxon>Actinomycetes</taxon>
        <taxon>Micrococcales</taxon>
        <taxon>Microbacteriaceae</taxon>
        <taxon>Rathayibacter</taxon>
    </lineage>
</organism>
<accession>A0A162FUQ4</accession>
<dbReference type="EMBL" id="LIIN01000209">
    <property type="protein sequence ID" value="KZX19780.1"/>
    <property type="molecule type" value="Genomic_DNA"/>
</dbReference>
<proteinExistence type="predicted"/>
<protein>
    <submittedName>
        <fullName evidence="1">Uncharacterized protein</fullName>
    </submittedName>
</protein>
<name>A0A162FUQ4_9MICO</name>
<gene>
    <name evidence="1" type="ORF">ACH61_03120</name>
</gene>
<reference evidence="1 2" key="1">
    <citation type="submission" date="2015-08" db="EMBL/GenBank/DDBJ databases">
        <title>Draft Genome Sequence of Rathayibacter sp. Strain VKM Ac-2596 Isolated from Leaf Gall Induced by Plant-Parasitic Nematodes.</title>
        <authorList>
            <person name="Vasilenko O.V."/>
            <person name="Starodumova I.P."/>
            <person name="Tarlachkov S.V."/>
            <person name="Dorofeeva L.V."/>
            <person name="Evtushenko L.I."/>
        </authorList>
    </citation>
    <scope>NUCLEOTIDE SEQUENCE [LARGE SCALE GENOMIC DNA]</scope>
    <source>
        <strain evidence="1 2">VKM Ac-2596</strain>
    </source>
</reference>
<evidence type="ECO:0000313" key="1">
    <source>
        <dbReference type="EMBL" id="KZX19780.1"/>
    </source>
</evidence>
<sequence>MPEVAAVETALVREGAHDLPGLDALAAADLDPVGGESAVRRALPTLGALTAVAIEAVAPVTAFGTGVAVVALAAGETGVVRREEERLVALGDDRQRRRDVGLDHVVMLDVVADDVAEALQALGVGERRGDGVVEA</sequence>
<keyword evidence="2" id="KW-1185">Reference proteome</keyword>
<dbReference type="Proteomes" id="UP000076717">
    <property type="component" value="Unassembled WGS sequence"/>
</dbReference>